<organism evidence="1 2">
    <name type="scientific">Elysia crispata</name>
    <name type="common">lettuce slug</name>
    <dbReference type="NCBI Taxonomy" id="231223"/>
    <lineage>
        <taxon>Eukaryota</taxon>
        <taxon>Metazoa</taxon>
        <taxon>Spiralia</taxon>
        <taxon>Lophotrochozoa</taxon>
        <taxon>Mollusca</taxon>
        <taxon>Gastropoda</taxon>
        <taxon>Heterobranchia</taxon>
        <taxon>Euthyneura</taxon>
        <taxon>Panpulmonata</taxon>
        <taxon>Sacoglossa</taxon>
        <taxon>Placobranchoidea</taxon>
        <taxon>Plakobranchidae</taxon>
        <taxon>Elysia</taxon>
    </lineage>
</organism>
<dbReference type="Proteomes" id="UP001283361">
    <property type="component" value="Unassembled WGS sequence"/>
</dbReference>
<evidence type="ECO:0000313" key="2">
    <source>
        <dbReference type="Proteomes" id="UP001283361"/>
    </source>
</evidence>
<sequence length="128" mass="14797">MPFVNAARHDTPTFIAVIAYSALASSMCDVTQLDWSVSEMTTTIENSKRLTHKTGNQGKGKSRKVICTQCRQVLRNLHVKFDPRYDSSLQTRQYCVIVDLVGLTFGGSFLHHRCVKWWRRWWNGMFVK</sequence>
<accession>A0AAE0YCZ3</accession>
<comment type="caution">
    <text evidence="1">The sequence shown here is derived from an EMBL/GenBank/DDBJ whole genome shotgun (WGS) entry which is preliminary data.</text>
</comment>
<gene>
    <name evidence="1" type="ORF">RRG08_000477</name>
</gene>
<dbReference type="EMBL" id="JAWDGP010006468">
    <property type="protein sequence ID" value="KAK3740490.1"/>
    <property type="molecule type" value="Genomic_DNA"/>
</dbReference>
<protein>
    <submittedName>
        <fullName evidence="1">Uncharacterized protein</fullName>
    </submittedName>
</protein>
<keyword evidence="2" id="KW-1185">Reference proteome</keyword>
<evidence type="ECO:0000313" key="1">
    <source>
        <dbReference type="EMBL" id="KAK3740490.1"/>
    </source>
</evidence>
<dbReference type="AlphaFoldDB" id="A0AAE0YCZ3"/>
<name>A0AAE0YCZ3_9GAST</name>
<proteinExistence type="predicted"/>
<reference evidence="1" key="1">
    <citation type="journal article" date="2023" name="G3 (Bethesda)">
        <title>A reference genome for the long-term kleptoplast-retaining sea slug Elysia crispata morphotype clarki.</title>
        <authorList>
            <person name="Eastman K.E."/>
            <person name="Pendleton A.L."/>
            <person name="Shaikh M.A."/>
            <person name="Suttiyut T."/>
            <person name="Ogas R."/>
            <person name="Tomko P."/>
            <person name="Gavelis G."/>
            <person name="Widhalm J.R."/>
            <person name="Wisecaver J.H."/>
        </authorList>
    </citation>
    <scope>NUCLEOTIDE SEQUENCE</scope>
    <source>
        <strain evidence="1">ECLA1</strain>
    </source>
</reference>